<gene>
    <name evidence="1" type="ORF">SAMN02745202_00632</name>
</gene>
<evidence type="ECO:0000313" key="1">
    <source>
        <dbReference type="EMBL" id="SJZ62028.1"/>
    </source>
</evidence>
<dbReference type="Gene3D" id="2.60.120.1360">
    <property type="match status" value="1"/>
</dbReference>
<dbReference type="eggNOG" id="COG2755">
    <property type="taxonomic scope" value="Bacteria"/>
</dbReference>
<reference evidence="1" key="1">
    <citation type="submission" date="2017-02" db="EMBL/GenBank/DDBJ databases">
        <authorList>
            <person name="Peterson S.W."/>
        </authorList>
    </citation>
    <scope>NUCLEOTIDE SEQUENCE [LARGE SCALE GENOMIC DNA]</scope>
    <source>
        <strain evidence="1">ATCC 43324</strain>
    </source>
</reference>
<dbReference type="GO" id="GO:0016788">
    <property type="term" value="F:hydrolase activity, acting on ester bonds"/>
    <property type="evidence" value="ECO:0007669"/>
    <property type="project" value="UniProtKB-ARBA"/>
</dbReference>
<dbReference type="STRING" id="28136.SAMN02745202_00632"/>
<dbReference type="Proteomes" id="UP000190065">
    <property type="component" value="Unassembled WGS sequence"/>
</dbReference>
<dbReference type="SUPFAM" id="SSF52266">
    <property type="entry name" value="SGNH hydrolase"/>
    <property type="match status" value="1"/>
</dbReference>
<dbReference type="AlphaFoldDB" id="A0A1T4M5H3"/>
<dbReference type="Gene3D" id="3.40.50.1110">
    <property type="entry name" value="SGNH hydrolase"/>
    <property type="match status" value="1"/>
</dbReference>
<accession>A0A1T4M5H3</accession>
<dbReference type="EMBL" id="FUXK01000005">
    <property type="protein sequence ID" value="SJZ62028.1"/>
    <property type="molecule type" value="Genomic_DNA"/>
</dbReference>
<sequence>MNQSVRTFTLTGLVAAGLLLMHELPPLSIGGTALRHVNILSQLLPERMSELPDVVPAPKVPKPVVAKNKQGKAVAFKEVWPKGVEPIADFSAGKAGGMDAFYAKLSEVKQLDRPVRIAYFGDSFIEGDILTSNLRELFQQRFGGSGVGWVDCGTPLSAFRRTVKQQYRGVREFSVVKKPFDKQRQGIAQRYYVPAEGAQVTTQGSGALPYVASWQCARLFLRSPQPIRVTVEANDQPASVHLTQPSDGVQMIETRGLMRSVRYAFSDVTPRTTLFGMALESNKGVILDNFSMRGSSGVQLGQIPQPTLSSFARLRPYDLIVVHYGINAAVQGNTLPLMRSYMKRMKRAIEHLRASYPMASILVVSVPDRDQRTADGITTMKEVKALVGLQAQLAADCGVGFLNLYQAMGGESSMKRLVDRNLANKDYTHLSFGGGKQVAGKVFPSFMAGFENYKRRKALELQ</sequence>
<name>A0A1T4M5H3_9BACT</name>
<organism evidence="1">
    <name type="scientific">Segatella oulorum</name>
    <dbReference type="NCBI Taxonomy" id="28136"/>
    <lineage>
        <taxon>Bacteria</taxon>
        <taxon>Pseudomonadati</taxon>
        <taxon>Bacteroidota</taxon>
        <taxon>Bacteroidia</taxon>
        <taxon>Bacteroidales</taxon>
        <taxon>Prevotellaceae</taxon>
        <taxon>Segatella</taxon>
    </lineage>
</organism>
<dbReference type="InterPro" id="IPR036514">
    <property type="entry name" value="SGNH_hydro_sf"/>
</dbReference>
<protein>
    <submittedName>
        <fullName evidence="1">GDSL-like Lipase/Acylhydrolase</fullName>
    </submittedName>
</protein>
<dbReference type="RefSeq" id="WP_025071303.1">
    <property type="nucleotide sequence ID" value="NZ_FUXK01000005.1"/>
</dbReference>
<proteinExistence type="predicted"/>
<keyword evidence="1" id="KW-0378">Hydrolase</keyword>